<organism evidence="1 2">
    <name type="scientific">Desulfomicrobium macestii</name>
    <dbReference type="NCBI Taxonomy" id="90731"/>
    <lineage>
        <taxon>Bacteria</taxon>
        <taxon>Pseudomonadati</taxon>
        <taxon>Thermodesulfobacteriota</taxon>
        <taxon>Desulfovibrionia</taxon>
        <taxon>Desulfovibrionales</taxon>
        <taxon>Desulfomicrobiaceae</taxon>
        <taxon>Desulfomicrobium</taxon>
    </lineage>
</organism>
<protein>
    <submittedName>
        <fullName evidence="1">Uncharacterized protein</fullName>
    </submittedName>
</protein>
<dbReference type="RefSeq" id="WP_192625146.1">
    <property type="nucleotide sequence ID" value="NZ_JADBGG010000074.1"/>
</dbReference>
<gene>
    <name evidence="1" type="ORF">H4684_004113</name>
</gene>
<comment type="caution">
    <text evidence="1">The sequence shown here is derived from an EMBL/GenBank/DDBJ whole genome shotgun (WGS) entry which is preliminary data.</text>
</comment>
<accession>A0ABR9H9K0</accession>
<dbReference type="Proteomes" id="UP000639010">
    <property type="component" value="Unassembled WGS sequence"/>
</dbReference>
<sequence length="108" mass="11387">MLGLPADTVADLLAPLGILKGQAIDPTRLDTLLHTAKALEVVEEYAITQEPHCLGLPLKVELVGPEGLSVRVELPSGWLVELDLPGASAGASLASEERARRKWTNAAA</sequence>
<proteinExistence type="predicted"/>
<evidence type="ECO:0000313" key="2">
    <source>
        <dbReference type="Proteomes" id="UP000639010"/>
    </source>
</evidence>
<name>A0ABR9H9K0_9BACT</name>
<keyword evidence="2" id="KW-1185">Reference proteome</keyword>
<reference evidence="1 2" key="1">
    <citation type="submission" date="2020-10" db="EMBL/GenBank/DDBJ databases">
        <title>Genomic Encyclopedia of Type Strains, Phase IV (KMG-IV): sequencing the most valuable type-strain genomes for metagenomic binning, comparative biology and taxonomic classification.</title>
        <authorList>
            <person name="Goeker M."/>
        </authorList>
    </citation>
    <scope>NUCLEOTIDE SEQUENCE [LARGE SCALE GENOMIC DNA]</scope>
    <source>
        <strain evidence="1 2">DSM 4194</strain>
    </source>
</reference>
<dbReference type="EMBL" id="JADBGG010000074">
    <property type="protein sequence ID" value="MBE1427416.1"/>
    <property type="molecule type" value="Genomic_DNA"/>
</dbReference>
<evidence type="ECO:0000313" key="1">
    <source>
        <dbReference type="EMBL" id="MBE1427416.1"/>
    </source>
</evidence>